<comment type="similarity">
    <text evidence="3 12">Belongs to the thiolase-like superfamily. Thiolase family.</text>
</comment>
<comment type="caution">
    <text evidence="15">The sequence shown here is derived from an EMBL/GenBank/DDBJ whole genome shotgun (WGS) entry which is preliminary data.</text>
</comment>
<feature type="active site" description="Acyl-thioester intermediate" evidence="11">
    <location>
        <position position="108"/>
    </location>
</feature>
<dbReference type="PIRSF" id="PIRSF000429">
    <property type="entry name" value="Ac-CoA_Ac_transf"/>
    <property type="match status" value="1"/>
</dbReference>
<accession>A0A2T9YM33</accession>
<dbReference type="GO" id="GO:0010124">
    <property type="term" value="P:phenylacetate catabolic process"/>
    <property type="evidence" value="ECO:0007669"/>
    <property type="project" value="TreeGrafter"/>
</dbReference>
<keyword evidence="7" id="KW-0443">Lipid metabolism</keyword>
<comment type="catalytic activity">
    <reaction evidence="10">
        <text>an acyl-CoA + acetyl-CoA = a 3-oxoacyl-CoA + CoA</text>
        <dbReference type="Rhea" id="RHEA:21564"/>
        <dbReference type="ChEBI" id="CHEBI:57287"/>
        <dbReference type="ChEBI" id="CHEBI:57288"/>
        <dbReference type="ChEBI" id="CHEBI:58342"/>
        <dbReference type="ChEBI" id="CHEBI:90726"/>
        <dbReference type="EC" id="2.3.1.16"/>
    </reaction>
</comment>
<dbReference type="PROSITE" id="PS00737">
    <property type="entry name" value="THIOLASE_2"/>
    <property type="match status" value="1"/>
</dbReference>
<dbReference type="OrthoDB" id="5404651at2759"/>
<keyword evidence="4 12" id="KW-0808">Transferase</keyword>
<dbReference type="PANTHER" id="PTHR43853:SF8">
    <property type="entry name" value="3-KETOACYL-COA THIOLASE, PEROXISOMAL"/>
    <property type="match status" value="1"/>
</dbReference>
<evidence type="ECO:0000256" key="1">
    <source>
        <dbReference type="ARBA" id="ARBA00004275"/>
    </source>
</evidence>
<dbReference type="EMBL" id="MBFT01000323">
    <property type="protein sequence ID" value="PVU93396.1"/>
    <property type="molecule type" value="Genomic_DNA"/>
</dbReference>
<evidence type="ECO:0000256" key="3">
    <source>
        <dbReference type="ARBA" id="ARBA00010982"/>
    </source>
</evidence>
<dbReference type="Proteomes" id="UP000245699">
    <property type="component" value="Unassembled WGS sequence"/>
</dbReference>
<name>A0A2T9YM33_9FUNG</name>
<dbReference type="NCBIfam" id="TIGR01930">
    <property type="entry name" value="AcCoA-C-Actrans"/>
    <property type="match status" value="1"/>
</dbReference>
<dbReference type="CDD" id="cd00751">
    <property type="entry name" value="thiolase"/>
    <property type="match status" value="1"/>
</dbReference>
<evidence type="ECO:0000256" key="7">
    <source>
        <dbReference type="ARBA" id="ARBA00023098"/>
    </source>
</evidence>
<evidence type="ECO:0000256" key="11">
    <source>
        <dbReference type="PIRSR" id="PIRSR000429-1"/>
    </source>
</evidence>
<keyword evidence="5" id="KW-0276">Fatty acid metabolism</keyword>
<keyword evidence="8" id="KW-0576">Peroxisome</keyword>
<dbReference type="InterPro" id="IPR020613">
    <property type="entry name" value="Thiolase_CS"/>
</dbReference>
<organism evidence="15 16">
    <name type="scientific">Furculomyces boomerangus</name>
    <dbReference type="NCBI Taxonomy" id="61424"/>
    <lineage>
        <taxon>Eukaryota</taxon>
        <taxon>Fungi</taxon>
        <taxon>Fungi incertae sedis</taxon>
        <taxon>Zoopagomycota</taxon>
        <taxon>Kickxellomycotina</taxon>
        <taxon>Harpellomycetes</taxon>
        <taxon>Harpellales</taxon>
        <taxon>Harpellaceae</taxon>
        <taxon>Furculomyces</taxon>
    </lineage>
</organism>
<dbReference type="SUPFAM" id="SSF53901">
    <property type="entry name" value="Thiolase-like"/>
    <property type="match status" value="2"/>
</dbReference>
<comment type="subcellular location">
    <subcellularLocation>
        <location evidence="1">Peroxisome</location>
    </subcellularLocation>
</comment>
<protein>
    <submittedName>
        <fullName evidence="15">Uncharacterized protein</fullName>
    </submittedName>
</protein>
<evidence type="ECO:0000256" key="8">
    <source>
        <dbReference type="ARBA" id="ARBA00023140"/>
    </source>
</evidence>
<dbReference type="STRING" id="61424.A0A2T9YM33"/>
<evidence type="ECO:0000256" key="9">
    <source>
        <dbReference type="ARBA" id="ARBA00023315"/>
    </source>
</evidence>
<proteinExistence type="inferred from homology"/>
<evidence type="ECO:0000256" key="6">
    <source>
        <dbReference type="ARBA" id="ARBA00022946"/>
    </source>
</evidence>
<evidence type="ECO:0000259" key="13">
    <source>
        <dbReference type="Pfam" id="PF00108"/>
    </source>
</evidence>
<keyword evidence="9 12" id="KW-0012">Acyltransferase</keyword>
<evidence type="ECO:0000259" key="14">
    <source>
        <dbReference type="Pfam" id="PF02803"/>
    </source>
</evidence>
<evidence type="ECO:0000256" key="2">
    <source>
        <dbReference type="ARBA" id="ARBA00004872"/>
    </source>
</evidence>
<dbReference type="Pfam" id="PF00108">
    <property type="entry name" value="Thiolase_N"/>
    <property type="match status" value="1"/>
</dbReference>
<dbReference type="InterPro" id="IPR002155">
    <property type="entry name" value="Thiolase"/>
</dbReference>
<reference evidence="15 16" key="1">
    <citation type="journal article" date="2018" name="MBio">
        <title>Comparative Genomics Reveals the Core Gene Toolbox for the Fungus-Insect Symbiosis.</title>
        <authorList>
            <person name="Wang Y."/>
            <person name="Stata M."/>
            <person name="Wang W."/>
            <person name="Stajich J.E."/>
            <person name="White M.M."/>
            <person name="Moncalvo J.M."/>
        </authorList>
    </citation>
    <scope>NUCLEOTIDE SEQUENCE [LARGE SCALE GENOMIC DNA]</scope>
    <source>
        <strain evidence="15 16">AUS-77-4</strain>
    </source>
</reference>
<feature type="domain" description="Thiolase C-terminal" evidence="14">
    <location>
        <begin position="289"/>
        <end position="408"/>
    </location>
</feature>
<dbReference type="Gene3D" id="3.40.47.10">
    <property type="match status" value="2"/>
</dbReference>
<feature type="active site" description="Proton acceptor" evidence="11">
    <location>
        <position position="396"/>
    </location>
</feature>
<dbReference type="PANTHER" id="PTHR43853">
    <property type="entry name" value="3-KETOACYL-COA THIOLASE, PEROXISOMAL"/>
    <property type="match status" value="1"/>
</dbReference>
<feature type="domain" description="Thiolase N-terminal" evidence="13">
    <location>
        <begin position="23"/>
        <end position="280"/>
    </location>
</feature>
<evidence type="ECO:0000256" key="10">
    <source>
        <dbReference type="ARBA" id="ARBA00047605"/>
    </source>
</evidence>
<feature type="active site" description="Proton acceptor" evidence="11">
    <location>
        <position position="366"/>
    </location>
</feature>
<evidence type="ECO:0000313" key="16">
    <source>
        <dbReference type="Proteomes" id="UP000245699"/>
    </source>
</evidence>
<keyword evidence="16" id="KW-1185">Reference proteome</keyword>
<gene>
    <name evidence="15" type="ORF">BB559_003296</name>
</gene>
<evidence type="ECO:0000256" key="4">
    <source>
        <dbReference type="ARBA" id="ARBA00022679"/>
    </source>
</evidence>
<evidence type="ECO:0000256" key="5">
    <source>
        <dbReference type="ARBA" id="ARBA00022832"/>
    </source>
</evidence>
<dbReference type="InterPro" id="IPR020616">
    <property type="entry name" value="Thiolase_N"/>
</dbReference>
<dbReference type="Pfam" id="PF02803">
    <property type="entry name" value="Thiolase_C"/>
    <property type="match status" value="1"/>
</dbReference>
<dbReference type="GO" id="GO:0005777">
    <property type="term" value="C:peroxisome"/>
    <property type="evidence" value="ECO:0007669"/>
    <property type="project" value="UniProtKB-SubCell"/>
</dbReference>
<keyword evidence="6" id="KW-0809">Transit peptide</keyword>
<dbReference type="GO" id="GO:0006635">
    <property type="term" value="P:fatty acid beta-oxidation"/>
    <property type="evidence" value="ECO:0007669"/>
    <property type="project" value="TreeGrafter"/>
</dbReference>
<dbReference type="InterPro" id="IPR020617">
    <property type="entry name" value="Thiolase_C"/>
</dbReference>
<dbReference type="GO" id="GO:0003988">
    <property type="term" value="F:acetyl-CoA C-acyltransferase activity"/>
    <property type="evidence" value="ECO:0007669"/>
    <property type="project" value="UniProtKB-EC"/>
</dbReference>
<dbReference type="InterPro" id="IPR016039">
    <property type="entry name" value="Thiolase-like"/>
</dbReference>
<evidence type="ECO:0000313" key="15">
    <source>
        <dbReference type="EMBL" id="PVU93396.1"/>
    </source>
</evidence>
<comment type="pathway">
    <text evidence="2">Lipid metabolism; fatty acid metabolism.</text>
</comment>
<dbReference type="InterPro" id="IPR050215">
    <property type="entry name" value="Thiolase-like_sf_Thiolase"/>
</dbReference>
<dbReference type="AlphaFoldDB" id="A0A2T9YM33"/>
<evidence type="ECO:0000256" key="12">
    <source>
        <dbReference type="RuleBase" id="RU003557"/>
    </source>
</evidence>
<sequence length="411" mass="43655">MASYAQNTSTNVTVIGVKNPNDVVVVSTARTPLTRANKGLFRDTEVEYLLSTVLRGVVEKVGLDPALVEDIVVGTVTTPGGGSQKARMALLYAGFPETTASMCLDRQCSSGLHAVGQIVSGIRDGTIEIGIGAGVEVLSKHYKTFNKQGKDFYDQEILAVPTAKDSLAPVGILSDEIAEKYNVSREDQDYFSALSHAKAAFAQKNGYFKDEIIPVKTKIINKDGSVEEVIVTEDDGIRPGTTPETLAKLKPYFNENGTTTAGNASQVTDGAAAVLLMKRSRAIELGLPIMGKVITSAVVGFKVRELLISPIDAIPLAVKKAGITIDDLEIIELNEAFASQSVHVIQSLGIDILKVNPKGGAVALGHPFGCTGARQIGTLLTELKRTNKRVGAVTMCAGYGNGMCTIFESEH</sequence>